<name>A0ABY7VKM6_9GAMM</name>
<protein>
    <submittedName>
        <fullName evidence="2">Glycosyltransferase family 25 protein</fullName>
    </submittedName>
</protein>
<feature type="domain" description="Glycosyl transferase family 25" evidence="1">
    <location>
        <begin position="39"/>
        <end position="133"/>
    </location>
</feature>
<dbReference type="CDD" id="cd06532">
    <property type="entry name" value="Glyco_transf_25"/>
    <property type="match status" value="1"/>
</dbReference>
<evidence type="ECO:0000313" key="2">
    <source>
        <dbReference type="EMBL" id="WDE14300.1"/>
    </source>
</evidence>
<dbReference type="RefSeq" id="WP_274054854.1">
    <property type="nucleotide sequence ID" value="NZ_CP059693.1"/>
</dbReference>
<gene>
    <name evidence="2" type="ORF">H3N35_13285</name>
</gene>
<dbReference type="InterPro" id="IPR002654">
    <property type="entry name" value="Glyco_trans_25"/>
</dbReference>
<proteinExistence type="predicted"/>
<accession>A0ABY7VKM6</accession>
<evidence type="ECO:0000313" key="3">
    <source>
        <dbReference type="Proteomes" id="UP001215231"/>
    </source>
</evidence>
<keyword evidence="3" id="KW-1185">Reference proteome</keyword>
<sequence length="472" mass="54076">MLFQDQLDPGVALEFEPDSQSPDAKKYNVNDVFPLIVCLNLKRRSDRWHRMQARFAANQIDDVICFEAIDGTRSAVPDSWRSTPGAYGCLQSHVAIVEHARDLGVSSVLIFEDDVDFAEDFQNRLFAALAHLPGNWQMFFLGAIELEDPVPVSPGITRITKAYSTFAYAIHQNLFEAFIQMNKGSDQLLDINSFMLQKNYPCYCASPYLAWVDSGYSDAQEKIENHWYLRESLILFGQNANQLLAETCVLIHLNENSTRAALENLYFLLEYYFEYFQGYLSVCILEQGQCSQLDVKRLPKNTRHMLSDKKSTREHTFARAADKLAKVFDYLVLTTNGLYLQPMDFRGNLQMCQRYRSTSGFCRQIKLTVKDSQTLKANADGRGLDLSGYQNRQKSNTEVSWRQAFDNKRLEHDNCYFFIETRLCLSLFENSSCQDKLPGIDLSRLDRKVPGYRAVNNALLLSCQPSIKPSNQ</sequence>
<dbReference type="Proteomes" id="UP001215231">
    <property type="component" value="Chromosome"/>
</dbReference>
<organism evidence="2 3">
    <name type="scientific">Thalassomonas haliotis</name>
    <dbReference type="NCBI Taxonomy" id="485448"/>
    <lineage>
        <taxon>Bacteria</taxon>
        <taxon>Pseudomonadati</taxon>
        <taxon>Pseudomonadota</taxon>
        <taxon>Gammaproteobacteria</taxon>
        <taxon>Alteromonadales</taxon>
        <taxon>Colwelliaceae</taxon>
        <taxon>Thalassomonas</taxon>
    </lineage>
</organism>
<reference evidence="2 3" key="1">
    <citation type="journal article" date="2022" name="Mar. Drugs">
        <title>Bioassay-Guided Fractionation Leads to the Detection of Cholic Acid Generated by the Rare Thalassomonas sp.</title>
        <authorList>
            <person name="Pheiffer F."/>
            <person name="Schneider Y.K."/>
            <person name="Hansen E.H."/>
            <person name="Andersen J.H."/>
            <person name="Isaksson J."/>
            <person name="Busche T."/>
            <person name="R C."/>
            <person name="Kalinowski J."/>
            <person name="Zyl L.V."/>
            <person name="Trindade M."/>
        </authorList>
    </citation>
    <scope>NUCLEOTIDE SEQUENCE [LARGE SCALE GENOMIC DNA]</scope>
    <source>
        <strain evidence="2 3">A5K-61T</strain>
    </source>
</reference>
<dbReference type="EMBL" id="CP059693">
    <property type="protein sequence ID" value="WDE14300.1"/>
    <property type="molecule type" value="Genomic_DNA"/>
</dbReference>
<evidence type="ECO:0000259" key="1">
    <source>
        <dbReference type="Pfam" id="PF01755"/>
    </source>
</evidence>
<dbReference type="Pfam" id="PF01755">
    <property type="entry name" value="Glyco_transf_25"/>
    <property type="match status" value="1"/>
</dbReference>